<dbReference type="PANTHER" id="PTHR30273:SF2">
    <property type="entry name" value="PROTEIN FECR"/>
    <property type="match status" value="1"/>
</dbReference>
<evidence type="ECO:0000313" key="5">
    <source>
        <dbReference type="Proteomes" id="UP000325933"/>
    </source>
</evidence>
<dbReference type="InterPro" id="IPR012373">
    <property type="entry name" value="Ferrdict_sens_TM"/>
</dbReference>
<dbReference type="Pfam" id="PF16220">
    <property type="entry name" value="DUF4880"/>
    <property type="match status" value="1"/>
</dbReference>
<dbReference type="EMBL" id="VYQA01000010">
    <property type="protein sequence ID" value="KAA9028174.1"/>
    <property type="molecule type" value="Genomic_DNA"/>
</dbReference>
<name>A0A5J5I3E7_9SPHN</name>
<organism evidence="4 5">
    <name type="scientific">Sphingobium limneticum</name>
    <dbReference type="NCBI Taxonomy" id="1007511"/>
    <lineage>
        <taxon>Bacteria</taxon>
        <taxon>Pseudomonadati</taxon>
        <taxon>Pseudomonadota</taxon>
        <taxon>Alphaproteobacteria</taxon>
        <taxon>Sphingomonadales</taxon>
        <taxon>Sphingomonadaceae</taxon>
        <taxon>Sphingobium</taxon>
    </lineage>
</organism>
<dbReference type="Gene3D" id="3.55.50.30">
    <property type="match status" value="1"/>
</dbReference>
<dbReference type="PANTHER" id="PTHR30273">
    <property type="entry name" value="PERIPLASMIC SIGNAL SENSOR AND SIGMA FACTOR ACTIVATOR FECR-RELATED"/>
    <property type="match status" value="1"/>
</dbReference>
<dbReference type="InterPro" id="IPR006860">
    <property type="entry name" value="FecR"/>
</dbReference>
<evidence type="ECO:0000313" key="4">
    <source>
        <dbReference type="EMBL" id="KAA9028174.1"/>
    </source>
</evidence>
<dbReference type="Gene3D" id="2.60.120.1440">
    <property type="match status" value="1"/>
</dbReference>
<dbReference type="PROSITE" id="PS51318">
    <property type="entry name" value="TAT"/>
    <property type="match status" value="1"/>
</dbReference>
<dbReference type="EMBL" id="VYQB01000009">
    <property type="protein sequence ID" value="KAA9015760.1"/>
    <property type="molecule type" value="Genomic_DNA"/>
</dbReference>
<dbReference type="Proteomes" id="UP000325933">
    <property type="component" value="Unassembled WGS sequence"/>
</dbReference>
<evidence type="ECO:0000313" key="6">
    <source>
        <dbReference type="Proteomes" id="UP000326364"/>
    </source>
</evidence>
<dbReference type="GO" id="GO:0016989">
    <property type="term" value="F:sigma factor antagonist activity"/>
    <property type="evidence" value="ECO:0007669"/>
    <property type="project" value="TreeGrafter"/>
</dbReference>
<comment type="caution">
    <text evidence="4">The sequence shown here is derived from an EMBL/GenBank/DDBJ whole genome shotgun (WGS) entry which is preliminary data.</text>
</comment>
<dbReference type="Pfam" id="PF04773">
    <property type="entry name" value="FecR"/>
    <property type="match status" value="1"/>
</dbReference>
<reference evidence="5 6" key="1">
    <citation type="submission" date="2019-09" db="EMBL/GenBank/DDBJ databases">
        <authorList>
            <person name="Feng G."/>
        </authorList>
    </citation>
    <scope>NUCLEOTIDE SEQUENCE [LARGE SCALE GENOMIC DNA]</scope>
    <source>
        <strain evidence="4 5">KACC 19283</strain>
        <strain evidence="3 6">KACC 19284</strain>
    </source>
</reference>
<evidence type="ECO:0000259" key="2">
    <source>
        <dbReference type="Pfam" id="PF16220"/>
    </source>
</evidence>
<evidence type="ECO:0000313" key="3">
    <source>
        <dbReference type="EMBL" id="KAA9015760.1"/>
    </source>
</evidence>
<gene>
    <name evidence="4" type="ORF">F4U95_13975</name>
    <name evidence="3" type="ORF">F4U96_12845</name>
</gene>
<accession>A0A5J5I3E7</accession>
<dbReference type="InterPro" id="IPR006311">
    <property type="entry name" value="TAT_signal"/>
</dbReference>
<keyword evidence="6" id="KW-1185">Reference proteome</keyword>
<protein>
    <submittedName>
        <fullName evidence="4">DUF4880 domain-containing protein</fullName>
    </submittedName>
</protein>
<proteinExistence type="predicted"/>
<dbReference type="PIRSF" id="PIRSF018266">
    <property type="entry name" value="FecR"/>
    <property type="match status" value="1"/>
</dbReference>
<dbReference type="AlphaFoldDB" id="A0A5J5I3E7"/>
<dbReference type="Proteomes" id="UP000326364">
    <property type="component" value="Unassembled WGS sequence"/>
</dbReference>
<feature type="domain" description="FecR N-terminal" evidence="2">
    <location>
        <begin position="18"/>
        <end position="54"/>
    </location>
</feature>
<sequence length="313" mass="33131">MSGSHDISQPCADLTDVAAGWLAALDAGSADMAAFEAWRDADVRHAIAFAEVAASWRDMDSLRLVQGDMAAPEKAPEPARPDRRHVIRAAAGVAAVMVAGGGFAYRAYARDTASTDLGERRTVAVRDGLAVDLNTDSRIHWKTGETTRIWLERGEVAIRLASAQKVDLQTPGGAFQLMPGIYNARLRDASCELAVVKGSITGVGATPIGAGAIVLATAGRIASRAGEDADLDRVTAWQRDILVLNGESLDYALSEINRYLPKKIVIGDPALSRIRLGGTFATTNPDEFLQALHTSFGVRATPNAGGGIILTRT</sequence>
<evidence type="ECO:0000259" key="1">
    <source>
        <dbReference type="Pfam" id="PF04773"/>
    </source>
</evidence>
<dbReference type="InterPro" id="IPR032623">
    <property type="entry name" value="FecR_N"/>
</dbReference>
<feature type="domain" description="FecR protein" evidence="1">
    <location>
        <begin position="111"/>
        <end position="200"/>
    </location>
</feature>